<dbReference type="PANTHER" id="PTHR34512">
    <property type="entry name" value="CELL SURFACE PROTEIN"/>
    <property type="match status" value="1"/>
</dbReference>
<dbReference type="EMBL" id="CP070499">
    <property type="protein sequence ID" value="QSB15590.1"/>
    <property type="molecule type" value="Genomic_DNA"/>
</dbReference>
<organism evidence="3 4">
    <name type="scientific">Natronosporangium hydrolyticum</name>
    <dbReference type="NCBI Taxonomy" id="2811111"/>
    <lineage>
        <taxon>Bacteria</taxon>
        <taxon>Bacillati</taxon>
        <taxon>Actinomycetota</taxon>
        <taxon>Actinomycetes</taxon>
        <taxon>Micromonosporales</taxon>
        <taxon>Micromonosporaceae</taxon>
        <taxon>Natronosporangium</taxon>
    </lineage>
</organism>
<dbReference type="SUPFAM" id="SSF50998">
    <property type="entry name" value="Quinoprotein alcohol dehydrogenase-like"/>
    <property type="match status" value="1"/>
</dbReference>
<keyword evidence="4" id="KW-1185">Reference proteome</keyword>
<keyword evidence="1" id="KW-0812">Transmembrane</keyword>
<accession>A0A895YN98</accession>
<dbReference type="PANTHER" id="PTHR34512:SF30">
    <property type="entry name" value="OUTER MEMBRANE PROTEIN ASSEMBLY FACTOR BAMB"/>
    <property type="match status" value="1"/>
</dbReference>
<dbReference type="InterPro" id="IPR002372">
    <property type="entry name" value="PQQ_rpt_dom"/>
</dbReference>
<keyword evidence="1" id="KW-1133">Transmembrane helix</keyword>
<keyword evidence="1" id="KW-0472">Membrane</keyword>
<dbReference type="Pfam" id="PF13360">
    <property type="entry name" value="PQQ_2"/>
    <property type="match status" value="2"/>
</dbReference>
<evidence type="ECO:0000313" key="3">
    <source>
        <dbReference type="EMBL" id="QSB15590.1"/>
    </source>
</evidence>
<gene>
    <name evidence="3" type="ORF">JQS43_04360</name>
</gene>
<dbReference type="InterPro" id="IPR015943">
    <property type="entry name" value="WD40/YVTN_repeat-like_dom_sf"/>
</dbReference>
<proteinExistence type="predicted"/>
<dbReference type="Proteomes" id="UP000662857">
    <property type="component" value="Chromosome"/>
</dbReference>
<dbReference type="KEGG" id="nhy:JQS43_04360"/>
<feature type="domain" description="Pyrrolo-quinoline quinone repeat" evidence="2">
    <location>
        <begin position="270"/>
        <end position="435"/>
    </location>
</feature>
<name>A0A895YN98_9ACTN</name>
<evidence type="ECO:0000313" key="4">
    <source>
        <dbReference type="Proteomes" id="UP000662857"/>
    </source>
</evidence>
<evidence type="ECO:0000259" key="2">
    <source>
        <dbReference type="Pfam" id="PF13360"/>
    </source>
</evidence>
<evidence type="ECO:0000256" key="1">
    <source>
        <dbReference type="SAM" id="Phobius"/>
    </source>
</evidence>
<sequence>MTSAIGQVRSKRPATWIAAGLAVAISATGVVGYLGWDARQHRCEEAVPVPDPGVEASVVTPAEQAEPWPAEWAIDATDGPGPFGAPRLAVLDIKIFTAPQLAGDDTLLLRRGDVGQVLHAIDLDNGHLRWQRQLDRGWRQPVVPIGDLVTIVDEPIDEALAVVAVDRATGEVHSCLRVGEHRLRSRALVAPVGDELLAVTRPDTGPEATLWLIDPHAGEVTAEMPIEPAPHDLRSAGEVVVASRVPADHRDEWLRLAAGAEGVPPSDLALRAYSVADGAQVWQYAFEVGDGGQPFVHQLVAADEDAVVMIASRFSPWEGWRGDRYSKPALESYLIALDPATGRQQWAQELAPDLVRQPEAQRFGDLVLVRQPDPDGELRRPVAYDVADGAQRWRLDFYADREDGLYLPATGAAGAALLAAIGGLRLVDLADGSSRTVAESWLSLPAVADDTTVGITLGSADAVLVLYDLR</sequence>
<protein>
    <submittedName>
        <fullName evidence="3">PQQ-binding-like beta-propeller repeat protein</fullName>
    </submittedName>
</protein>
<dbReference type="InterPro" id="IPR011047">
    <property type="entry name" value="Quinoprotein_ADH-like_sf"/>
</dbReference>
<dbReference type="AlphaFoldDB" id="A0A895YN98"/>
<reference evidence="3" key="1">
    <citation type="submission" date="2021-02" db="EMBL/GenBank/DDBJ databases">
        <title>Natrosporangium hydrolyticum gen. nov., sp. nov, a haloalkaliphilic actinobacterium from a soda solonchak soil.</title>
        <authorList>
            <person name="Sorokin D.Y."/>
            <person name="Khijniak T.V."/>
            <person name="Zakharycheva A.P."/>
            <person name="Boueva O.V."/>
            <person name="Ariskina E.V."/>
            <person name="Hahnke R.L."/>
            <person name="Bunk B."/>
            <person name="Sproer C."/>
            <person name="Schumann P."/>
            <person name="Evtushenko L.I."/>
            <person name="Kublanov I.V."/>
        </authorList>
    </citation>
    <scope>NUCLEOTIDE SEQUENCE</scope>
    <source>
        <strain evidence="3">DSM 106523</strain>
    </source>
</reference>
<dbReference type="RefSeq" id="WP_239677769.1">
    <property type="nucleotide sequence ID" value="NZ_CP070499.1"/>
</dbReference>
<feature type="transmembrane region" description="Helical" evidence="1">
    <location>
        <begin position="16"/>
        <end position="36"/>
    </location>
</feature>
<dbReference type="Gene3D" id="2.130.10.10">
    <property type="entry name" value="YVTN repeat-like/Quinoprotein amine dehydrogenase"/>
    <property type="match status" value="2"/>
</dbReference>
<feature type="domain" description="Pyrrolo-quinoline quinone repeat" evidence="2">
    <location>
        <begin position="102"/>
        <end position="240"/>
    </location>
</feature>